<comment type="similarity">
    <text evidence="2">Belongs to the protein-tyrosine phosphatase family.</text>
</comment>
<evidence type="ECO:0000256" key="9">
    <source>
        <dbReference type="SAM" id="MobiDB-lite"/>
    </source>
</evidence>
<dbReference type="SUPFAM" id="SSF52799">
    <property type="entry name" value="(Phosphotyrosine protein) phosphatases II"/>
    <property type="match status" value="1"/>
</dbReference>
<feature type="compositionally biased region" description="Low complexity" evidence="9">
    <location>
        <begin position="23"/>
        <end position="42"/>
    </location>
</feature>
<dbReference type="PANTHER" id="PTHR45864">
    <property type="entry name" value="SLINGSHOT PROTEIN PHOSPHATASE HOMOLOG"/>
    <property type="match status" value="1"/>
</dbReference>
<dbReference type="GO" id="GO:0005856">
    <property type="term" value="C:cytoskeleton"/>
    <property type="evidence" value="ECO:0007669"/>
    <property type="project" value="UniProtKB-SubCell"/>
</dbReference>
<dbReference type="PROSITE" id="PS50054">
    <property type="entry name" value="TYR_PHOSPHATASE_DUAL"/>
    <property type="match status" value="1"/>
</dbReference>
<sequence length="1429" mass="153437">MAPMPPLSGLSAADNAGSHRRSPPASSAASRASPTPSSAGSSLVLRGVLTASSAGRYFVWNPSNASDETDGSGEQGEEEEIHRKTQRSISECYFAVKGTALVLPHDESMHVYRCSNNNVVAGDIRAHLQAMLYMLRREDTLKMAVKLESAHPAGRTRYLVVVSRTGSLGAEEACLLGIDCNSRTTIGLVIPVWADARITLDGDGGFSVTSSSGHYIFKPVSVQAMWSALQSLHKACAKAREFNYFEGGGTHQWVQYYAERIQSDQSCLNEWHAMDDLVSKRPPTPDFDRSRPTQKEETEVLIRSKLKELMMSVDLDEVTSKFMRSRLEEELDMSLQQFKPFIDQEMLTILGQMDAATEILEYLYLGSEWNASNLEELKDKGVGHILNVTREIDNFYPGLFDYFNIRVYDDETTEMLKHWDKTYKYIAQAKEQGSKVLVHCKMGISRSASVVIAYVMKAYGWDLRQALDFVKTRRSCIKPNSGFLKQLETYQGILHASKQRHNSIWRSKSETNLKDEQPDRGVGRRECRTTASQALALGSSSGGRNGTTDANGAARIGGRGGGGSNSLLVPGSVSRPKSWSPDDLASDAFFAANSSNNNSDTISNTCHAIATGRMKPRRRIGRPRYGTDPLCYAIPHTSTTSTLEQVQATEQEKNAKNAAANGMKASLPAVAPVTPSKCSPAVVAITDDEQDPGLRRVASVKDRICELESQVGTPKSVATGAKQVTKTEILRSGTVDAPAVAWSSKPQSAFFGGPAKSCTTDESSVNLYSCLPSCGGGESSSLELLRDVQPVASQTKPLTPKHMAVIVKSSPAPSTWTLGGGAGDCDKEPELAVTTTAPPPMAKEATFSSVLRRSAEDRVPTSQGPGGIALQRSATDIGLLAPSSQAVCRPAGRPHPLLHCDSDDSVVCSARPLAEIFKLQVGFGEDRSQGTTLEARRDATSAVAPQLPLVAELQVDGKKTELLEERAGAPPDRAGVLPTRCKLRKTKPFLEEKSFARALCLEGGAFPSQTRSTPSTPPEQLPDASSPSRQILRSQSLRCEHRPKSLALPAASACISGRSPPKILMSRSSEAQPLPAFSASPEIKHSMSTPSVMEAVNEVLCETRQVISNAMHLIPCAKTPPETYSPLLCSGQGLEHIESDSNPASESSEVPQVGIVRQQRAVLEGLQPPRGNAAALPTAVSTDRKPPTGDSTGRSKKEQARIIKELGSTMLPSVPGDSPPFCGSNTTTDQQQPDDDESAVGVVKRLTKELEAKARNGKTKPAGIAERLVIVERSSGDSNEPTGGGSSSTPNSPVCERHGYGQPMRGLRAFSEGRPAGLDPQPAVPAPPTPSRCTSLDADRLRKLSATRSITALLARAPRAGEPPPSAMVTATPTVALIATMPAPAPVGNTTAALPGGLQRKVRKQQGKTHPLSKLTVRQRHANPLYNTM</sequence>
<evidence type="ECO:0000259" key="11">
    <source>
        <dbReference type="PROSITE" id="PS50056"/>
    </source>
</evidence>
<dbReference type="Pfam" id="PF00782">
    <property type="entry name" value="DSPc"/>
    <property type="match status" value="1"/>
</dbReference>
<dbReference type="InterPro" id="IPR029021">
    <property type="entry name" value="Prot-tyrosine_phosphatase-like"/>
</dbReference>
<feature type="compositionally biased region" description="Polar residues" evidence="9">
    <location>
        <begin position="1023"/>
        <end position="1032"/>
    </location>
</feature>
<dbReference type="PROSITE" id="PS00383">
    <property type="entry name" value="TYR_PHOSPHATASE_1"/>
    <property type="match status" value="1"/>
</dbReference>
<dbReference type="Pfam" id="PF08766">
    <property type="entry name" value="DEK_C"/>
    <property type="match status" value="1"/>
</dbReference>
<protein>
    <recommendedName>
        <fullName evidence="3">protein-serine/threonine phosphatase</fullName>
        <ecNumber evidence="3">3.1.3.16</ecNumber>
    </recommendedName>
</protein>
<evidence type="ECO:0000256" key="3">
    <source>
        <dbReference type="ARBA" id="ARBA00013081"/>
    </source>
</evidence>
<evidence type="ECO:0000256" key="4">
    <source>
        <dbReference type="ARBA" id="ARBA00022490"/>
    </source>
</evidence>
<keyword evidence="6" id="KW-0904">Protein phosphatase</keyword>
<evidence type="ECO:0000259" key="10">
    <source>
        <dbReference type="PROSITE" id="PS50054"/>
    </source>
</evidence>
<feature type="region of interest" description="Disordered" evidence="9">
    <location>
        <begin position="1164"/>
        <end position="1239"/>
    </location>
</feature>
<dbReference type="Pfam" id="PF23040">
    <property type="entry name" value="PH_SSH1-like_1st"/>
    <property type="match status" value="1"/>
</dbReference>
<dbReference type="InterPro" id="IPR020422">
    <property type="entry name" value="TYR_PHOSPHATASE_DUAL_dom"/>
</dbReference>
<comment type="subcellular location">
    <subcellularLocation>
        <location evidence="1">Cytoplasm</location>
        <location evidence="1">Cytoskeleton</location>
    </subcellularLocation>
</comment>
<feature type="compositionally biased region" description="Gly residues" evidence="9">
    <location>
        <begin position="555"/>
        <end position="564"/>
    </location>
</feature>
<dbReference type="InterPro" id="IPR014876">
    <property type="entry name" value="DEK_C"/>
</dbReference>
<evidence type="ECO:0000256" key="8">
    <source>
        <dbReference type="ARBA" id="ARBA00048336"/>
    </source>
</evidence>
<organism evidence="13">
    <name type="scientific">Rhipicephalus appendiculatus</name>
    <name type="common">Brown ear tick</name>
    <dbReference type="NCBI Taxonomy" id="34631"/>
    <lineage>
        <taxon>Eukaryota</taxon>
        <taxon>Metazoa</taxon>
        <taxon>Ecdysozoa</taxon>
        <taxon>Arthropoda</taxon>
        <taxon>Chelicerata</taxon>
        <taxon>Arachnida</taxon>
        <taxon>Acari</taxon>
        <taxon>Parasitiformes</taxon>
        <taxon>Ixodida</taxon>
        <taxon>Ixodoidea</taxon>
        <taxon>Ixodidae</taxon>
        <taxon>Rhipicephalinae</taxon>
        <taxon>Rhipicephalus</taxon>
        <taxon>Rhipicephalus</taxon>
    </lineage>
</organism>
<dbReference type="GO" id="GO:0030837">
    <property type="term" value="P:negative regulation of actin filament polymerization"/>
    <property type="evidence" value="ECO:0007669"/>
    <property type="project" value="InterPro"/>
</dbReference>
<feature type="compositionally biased region" description="Acidic residues" evidence="9">
    <location>
        <begin position="67"/>
        <end position="79"/>
    </location>
</feature>
<dbReference type="SMART" id="SM00195">
    <property type="entry name" value="DSPc"/>
    <property type="match status" value="1"/>
</dbReference>
<feature type="region of interest" description="Disordered" evidence="9">
    <location>
        <begin position="1"/>
        <end position="42"/>
    </location>
</feature>
<feature type="region of interest" description="Disordered" evidence="9">
    <location>
        <begin position="1274"/>
        <end position="1335"/>
    </location>
</feature>
<dbReference type="InterPro" id="IPR000387">
    <property type="entry name" value="Tyr_Pase_dom"/>
</dbReference>
<comment type="catalytic activity">
    <reaction evidence="8">
        <text>O-phospho-L-threonyl-[protein] + H2O = L-threonyl-[protein] + phosphate</text>
        <dbReference type="Rhea" id="RHEA:47004"/>
        <dbReference type="Rhea" id="RHEA-COMP:11060"/>
        <dbReference type="Rhea" id="RHEA-COMP:11605"/>
        <dbReference type="ChEBI" id="CHEBI:15377"/>
        <dbReference type="ChEBI" id="CHEBI:30013"/>
        <dbReference type="ChEBI" id="CHEBI:43474"/>
        <dbReference type="ChEBI" id="CHEBI:61977"/>
        <dbReference type="EC" id="3.1.3.16"/>
    </reaction>
</comment>
<dbReference type="FunFam" id="3.90.190.10:FF:000004">
    <property type="entry name" value="Protein phosphatase Slingshot homolog 2"/>
    <property type="match status" value="1"/>
</dbReference>
<feature type="domain" description="DEK-C" evidence="12">
    <location>
        <begin position="296"/>
        <end position="351"/>
    </location>
</feature>
<feature type="region of interest" description="Disordered" evidence="9">
    <location>
        <begin position="506"/>
        <end position="565"/>
    </location>
</feature>
<dbReference type="PROSITE" id="PS51998">
    <property type="entry name" value="DEK_C"/>
    <property type="match status" value="1"/>
</dbReference>
<dbReference type="InterPro" id="IPR043587">
    <property type="entry name" value="Phosphatase_SSH-like"/>
</dbReference>
<keyword evidence="7" id="KW-0206">Cytoskeleton</keyword>
<evidence type="ECO:0000256" key="7">
    <source>
        <dbReference type="ARBA" id="ARBA00023212"/>
    </source>
</evidence>
<dbReference type="InterPro" id="IPR043588">
    <property type="entry name" value="SSH-N"/>
</dbReference>
<keyword evidence="4" id="KW-0963">Cytoplasm</keyword>
<evidence type="ECO:0000259" key="12">
    <source>
        <dbReference type="PROSITE" id="PS51998"/>
    </source>
</evidence>
<evidence type="ECO:0000256" key="5">
    <source>
        <dbReference type="ARBA" id="ARBA00022801"/>
    </source>
</evidence>
<dbReference type="InterPro" id="IPR000340">
    <property type="entry name" value="Dual-sp_phosphatase_cat-dom"/>
</dbReference>
<keyword evidence="5" id="KW-0378">Hydrolase</keyword>
<proteinExistence type="inferred from homology"/>
<name>A0A131YVW7_RHIAP</name>
<evidence type="ECO:0000256" key="2">
    <source>
        <dbReference type="ARBA" id="ARBA00009580"/>
    </source>
</evidence>
<evidence type="ECO:0000256" key="1">
    <source>
        <dbReference type="ARBA" id="ARBA00004245"/>
    </source>
</evidence>
<dbReference type="EC" id="3.1.3.16" evidence="3"/>
<feature type="region of interest" description="Disordered" evidence="9">
    <location>
        <begin position="1006"/>
        <end position="1032"/>
    </location>
</feature>
<evidence type="ECO:0000256" key="6">
    <source>
        <dbReference type="ARBA" id="ARBA00022912"/>
    </source>
</evidence>
<evidence type="ECO:0000313" key="13">
    <source>
        <dbReference type="EMBL" id="JAP82660.1"/>
    </source>
</evidence>
<feature type="compositionally biased region" description="Basic and acidic residues" evidence="9">
    <location>
        <begin position="1182"/>
        <end position="1204"/>
    </location>
</feature>
<dbReference type="InterPro" id="IPR016130">
    <property type="entry name" value="Tyr_Pase_AS"/>
</dbReference>
<dbReference type="GO" id="GO:0003779">
    <property type="term" value="F:actin binding"/>
    <property type="evidence" value="ECO:0007669"/>
    <property type="project" value="InterPro"/>
</dbReference>
<feature type="domain" description="Tyrosine-protein phosphatase" evidence="10">
    <location>
        <begin position="355"/>
        <end position="496"/>
    </location>
</feature>
<feature type="compositionally biased region" description="Basic and acidic residues" evidence="9">
    <location>
        <begin position="507"/>
        <end position="528"/>
    </location>
</feature>
<dbReference type="EMBL" id="GEDV01005897">
    <property type="protein sequence ID" value="JAP82660.1"/>
    <property type="molecule type" value="Transcribed_RNA"/>
</dbReference>
<dbReference type="PANTHER" id="PTHR45864:SF2">
    <property type="entry name" value="PROTEIN PHOSPHATASE SLINGSHOT"/>
    <property type="match status" value="1"/>
</dbReference>
<accession>A0A131YVW7</accession>
<feature type="domain" description="Tyrosine specific protein phosphatases" evidence="11">
    <location>
        <begin position="417"/>
        <end position="474"/>
    </location>
</feature>
<reference evidence="13" key="1">
    <citation type="journal article" date="2016" name="Ticks Tick Borne Dis.">
        <title>De novo assembly and annotation of the salivary gland transcriptome of Rhipicephalus appendiculatus male and female ticks during blood feeding.</title>
        <authorList>
            <person name="de Castro M.H."/>
            <person name="de Klerk D."/>
            <person name="Pienaar R."/>
            <person name="Latif A.A."/>
            <person name="Rees D.J."/>
            <person name="Mans B.J."/>
        </authorList>
    </citation>
    <scope>NUCLEOTIDE SEQUENCE</scope>
    <source>
        <tissue evidence="13">Salivary glands</tissue>
    </source>
</reference>
<dbReference type="GO" id="GO:0004722">
    <property type="term" value="F:protein serine/threonine phosphatase activity"/>
    <property type="evidence" value="ECO:0007669"/>
    <property type="project" value="UniProtKB-EC"/>
</dbReference>
<dbReference type="Gene3D" id="3.90.190.10">
    <property type="entry name" value="Protein tyrosine phosphatase superfamily"/>
    <property type="match status" value="1"/>
</dbReference>
<feature type="region of interest" description="Disordered" evidence="9">
    <location>
        <begin position="60"/>
        <end position="83"/>
    </location>
</feature>
<dbReference type="PROSITE" id="PS50056">
    <property type="entry name" value="TYR_PHOSPHATASE_2"/>
    <property type="match status" value="1"/>
</dbReference>